<comment type="function">
    <text evidence="13">Voltage-dependent rectifying anion channel that facilitates the translocation between chloroplast and cytoplasm of phosphorylated carbohydrates such as triosephosphate, 3-phosphoglycerate and inorganic phosphate (Pi) depending of ATP to triosephosphate ratio in the plastidial intermembrane space; in high triosephosphate/ATP conditions (e.g. photosynthesis), export of triosphosphate from chloroplast (outward rectifying channels), but in high ATP/triosephosphate conditions (e.g. dark phase), import of phosphosolutes (inward rectifying channels).</text>
</comment>
<dbReference type="PANTHER" id="PTHR35993:SF1">
    <property type="entry name" value="OUTER ENVELOPE PORE PROTEIN 21B, CHLOROPLASTIC"/>
    <property type="match status" value="1"/>
</dbReference>
<keyword evidence="10" id="KW-0406">Ion transport</keyword>
<evidence type="ECO:0000256" key="2">
    <source>
        <dbReference type="ARBA" id="ARBA00004441"/>
    </source>
</evidence>
<sequence length="237" mass="26525">MDTSFRYSSDSKSLRIRAKQKLSVDPKTLIQAHGELDTRTGAPSYLALIIRRFYPDLSASVGVGVQTSKALQTAKRDKFGYYIRGKKAISLTSNGFVGINIKGRCDTDKEFKERKARGALEFVWSILDFQKDQDVRIKVGYEISQQVPYFQLRENNWTLNADANAPNNNNEDVTVERKEKSAVIGVMKKSVGGCTHERERAEILKEAVTEAEPTNNCKSTGARINLQNDDAISCPLL</sequence>
<dbReference type="AlphaFoldDB" id="A0A5P1FT04"/>
<evidence type="ECO:0000256" key="1">
    <source>
        <dbReference type="ARBA" id="ARBA00004396"/>
    </source>
</evidence>
<keyword evidence="11" id="KW-0626">Porin</keyword>
<evidence type="ECO:0000256" key="3">
    <source>
        <dbReference type="ARBA" id="ARBA00009945"/>
    </source>
</evidence>
<proteinExistence type="inferred from homology"/>
<evidence type="ECO:0000256" key="4">
    <source>
        <dbReference type="ARBA" id="ARBA00022448"/>
    </source>
</evidence>
<evidence type="ECO:0000256" key="8">
    <source>
        <dbReference type="ARBA" id="ARBA00022692"/>
    </source>
</evidence>
<dbReference type="GO" id="GO:0015288">
    <property type="term" value="F:porin activity"/>
    <property type="evidence" value="ECO:0007669"/>
    <property type="project" value="UniProtKB-KW"/>
</dbReference>
<dbReference type="Proteomes" id="UP000243459">
    <property type="component" value="Chromosome 1"/>
</dbReference>
<dbReference type="PANTHER" id="PTHR35993">
    <property type="entry name" value="OUTER ENVELOPE PORE PROTEIN 21B, CHLOROPLASTIC"/>
    <property type="match status" value="1"/>
</dbReference>
<evidence type="ECO:0000256" key="12">
    <source>
        <dbReference type="ARBA" id="ARBA00023136"/>
    </source>
</evidence>
<keyword evidence="5" id="KW-1134">Transmembrane beta strand</keyword>
<evidence type="ECO:0000256" key="9">
    <source>
        <dbReference type="ARBA" id="ARBA00022805"/>
    </source>
</evidence>
<comment type="similarity">
    <text evidence="3">Belongs to the plastid outer envelope porin OEP21 (TC 1.B.29) family.</text>
</comment>
<name>A0A5P1FT04_ASPOF</name>
<evidence type="ECO:0000256" key="7">
    <source>
        <dbReference type="ARBA" id="ARBA00022640"/>
    </source>
</evidence>
<dbReference type="InterPro" id="IPR034575">
    <property type="entry name" value="OEP21"/>
</dbReference>
<keyword evidence="4" id="KW-0813">Transport</keyword>
<evidence type="ECO:0000313" key="14">
    <source>
        <dbReference type="EMBL" id="ONK79810.1"/>
    </source>
</evidence>
<evidence type="ECO:0000256" key="13">
    <source>
        <dbReference type="ARBA" id="ARBA00024941"/>
    </source>
</evidence>
<dbReference type="GO" id="GO:0044070">
    <property type="term" value="P:regulation of monoatomic anion transport"/>
    <property type="evidence" value="ECO:0007669"/>
    <property type="project" value="InterPro"/>
</dbReference>
<keyword evidence="8" id="KW-0812">Transmembrane</keyword>
<dbReference type="EMBL" id="CM007381">
    <property type="protein sequence ID" value="ONK79810.1"/>
    <property type="molecule type" value="Genomic_DNA"/>
</dbReference>
<evidence type="ECO:0000313" key="15">
    <source>
        <dbReference type="Proteomes" id="UP000243459"/>
    </source>
</evidence>
<keyword evidence="6" id="KW-0150">Chloroplast</keyword>
<dbReference type="Gramene" id="ONK79810">
    <property type="protein sequence ID" value="ONK79810"/>
    <property type="gene ID" value="A4U43_C01F10300"/>
</dbReference>
<organism evidence="14 15">
    <name type="scientific">Asparagus officinalis</name>
    <name type="common">Garden asparagus</name>
    <dbReference type="NCBI Taxonomy" id="4686"/>
    <lineage>
        <taxon>Eukaryota</taxon>
        <taxon>Viridiplantae</taxon>
        <taxon>Streptophyta</taxon>
        <taxon>Embryophyta</taxon>
        <taxon>Tracheophyta</taxon>
        <taxon>Spermatophyta</taxon>
        <taxon>Magnoliopsida</taxon>
        <taxon>Liliopsida</taxon>
        <taxon>Asparagales</taxon>
        <taxon>Asparagaceae</taxon>
        <taxon>Asparagoideae</taxon>
        <taxon>Asparagus</taxon>
    </lineage>
</organism>
<dbReference type="GO" id="GO:0034426">
    <property type="term" value="C:etioplast membrane"/>
    <property type="evidence" value="ECO:0007669"/>
    <property type="project" value="UniProtKB-SubCell"/>
</dbReference>
<keyword evidence="9" id="KW-1002">Plastid outer membrane</keyword>
<reference evidence="15" key="1">
    <citation type="journal article" date="2017" name="Nat. Commun.">
        <title>The asparagus genome sheds light on the origin and evolution of a young Y chromosome.</title>
        <authorList>
            <person name="Harkess A."/>
            <person name="Zhou J."/>
            <person name="Xu C."/>
            <person name="Bowers J.E."/>
            <person name="Van der Hulst R."/>
            <person name="Ayyampalayam S."/>
            <person name="Mercati F."/>
            <person name="Riccardi P."/>
            <person name="McKain M.R."/>
            <person name="Kakrana A."/>
            <person name="Tang H."/>
            <person name="Ray J."/>
            <person name="Groenendijk J."/>
            <person name="Arikit S."/>
            <person name="Mathioni S.M."/>
            <person name="Nakano M."/>
            <person name="Shan H."/>
            <person name="Telgmann-Rauber A."/>
            <person name="Kanno A."/>
            <person name="Yue Z."/>
            <person name="Chen H."/>
            <person name="Li W."/>
            <person name="Chen Y."/>
            <person name="Xu X."/>
            <person name="Zhang Y."/>
            <person name="Luo S."/>
            <person name="Chen H."/>
            <person name="Gao J."/>
            <person name="Mao Z."/>
            <person name="Pires J.C."/>
            <person name="Luo M."/>
            <person name="Kudrna D."/>
            <person name="Wing R.A."/>
            <person name="Meyers B.C."/>
            <person name="Yi K."/>
            <person name="Kong H."/>
            <person name="Lavrijsen P."/>
            <person name="Sunseri F."/>
            <person name="Falavigna A."/>
            <person name="Ye Y."/>
            <person name="Leebens-Mack J.H."/>
            <person name="Chen G."/>
        </authorList>
    </citation>
    <scope>NUCLEOTIDE SEQUENCE [LARGE SCALE GENOMIC DNA]</scope>
    <source>
        <strain evidence="15">cv. DH0086</strain>
    </source>
</reference>
<dbReference type="GO" id="GO:0009707">
    <property type="term" value="C:chloroplast outer membrane"/>
    <property type="evidence" value="ECO:0007669"/>
    <property type="project" value="UniProtKB-SubCell"/>
</dbReference>
<dbReference type="GO" id="GO:0008308">
    <property type="term" value="F:voltage-gated monoatomic anion channel activity"/>
    <property type="evidence" value="ECO:0007669"/>
    <property type="project" value="InterPro"/>
</dbReference>
<protein>
    <submittedName>
        <fullName evidence="14">Uncharacterized protein</fullName>
    </submittedName>
</protein>
<keyword evidence="15" id="KW-1185">Reference proteome</keyword>
<comment type="subcellular location">
    <subcellularLocation>
        <location evidence="1">Plastid</location>
        <location evidence="1">Chloroplast outer membrane</location>
        <topology evidence="1">Multi-pass membrane protein</topology>
    </subcellularLocation>
    <subcellularLocation>
        <location evidence="2">Plastid</location>
        <location evidence="2">Etioplast membrane</location>
        <topology evidence="2">Multi-pass membrane protein</topology>
    </subcellularLocation>
</comment>
<evidence type="ECO:0000256" key="6">
    <source>
        <dbReference type="ARBA" id="ARBA00022528"/>
    </source>
</evidence>
<keyword evidence="12" id="KW-0472">Membrane</keyword>
<evidence type="ECO:0000256" key="11">
    <source>
        <dbReference type="ARBA" id="ARBA00023114"/>
    </source>
</evidence>
<gene>
    <name evidence="14" type="ORF">A4U43_C01F10300</name>
</gene>
<evidence type="ECO:0000256" key="10">
    <source>
        <dbReference type="ARBA" id="ARBA00023065"/>
    </source>
</evidence>
<accession>A0A5P1FT04</accession>
<evidence type="ECO:0000256" key="5">
    <source>
        <dbReference type="ARBA" id="ARBA00022452"/>
    </source>
</evidence>
<dbReference type="OMA" id="CTHERER"/>
<dbReference type="GO" id="GO:0046930">
    <property type="term" value="C:pore complex"/>
    <property type="evidence" value="ECO:0007669"/>
    <property type="project" value="UniProtKB-KW"/>
</dbReference>
<keyword evidence="7" id="KW-0934">Plastid</keyword>